<accession>A0AAE3GZC9</accession>
<evidence type="ECO:0000256" key="9">
    <source>
        <dbReference type="ARBA" id="ARBA00023239"/>
    </source>
</evidence>
<evidence type="ECO:0000256" key="7">
    <source>
        <dbReference type="ARBA" id="ARBA00022697"/>
    </source>
</evidence>
<dbReference type="InterPro" id="IPR029144">
    <property type="entry name" value="Thr_synth_N"/>
</dbReference>
<evidence type="ECO:0000259" key="14">
    <source>
        <dbReference type="Pfam" id="PF14821"/>
    </source>
</evidence>
<reference evidence="15 16" key="1">
    <citation type="submission" date="2018-11" db="EMBL/GenBank/DDBJ databases">
        <title>Novel bacteria species description.</title>
        <authorList>
            <person name="Han J.-H."/>
        </authorList>
    </citation>
    <scope>NUCLEOTIDE SEQUENCE [LARGE SCALE GENOMIC DNA]</scope>
    <source>
        <strain evidence="15 16">KCTC23259</strain>
    </source>
</reference>
<comment type="catalytic activity">
    <reaction evidence="10">
        <text>O-phospho-L-homoserine + H2O = L-threonine + phosphate</text>
        <dbReference type="Rhea" id="RHEA:10840"/>
        <dbReference type="ChEBI" id="CHEBI:15377"/>
        <dbReference type="ChEBI" id="CHEBI:43474"/>
        <dbReference type="ChEBI" id="CHEBI:57590"/>
        <dbReference type="ChEBI" id="CHEBI:57926"/>
        <dbReference type="EC" id="4.2.3.1"/>
    </reaction>
</comment>
<dbReference type="Proteomes" id="UP001204144">
    <property type="component" value="Unassembled WGS sequence"/>
</dbReference>
<keyword evidence="9 15" id="KW-0456">Lyase</keyword>
<name>A0AAE3GZC9_9BACT</name>
<organism evidence="15 16">
    <name type="scientific">Lacihabitans soyangensis</name>
    <dbReference type="NCBI Taxonomy" id="869394"/>
    <lineage>
        <taxon>Bacteria</taxon>
        <taxon>Pseudomonadati</taxon>
        <taxon>Bacteroidota</taxon>
        <taxon>Cytophagia</taxon>
        <taxon>Cytophagales</taxon>
        <taxon>Leadbetterellaceae</taxon>
        <taxon>Lacihabitans</taxon>
    </lineage>
</organism>
<dbReference type="InterPro" id="IPR004450">
    <property type="entry name" value="Thr_synthase-like"/>
</dbReference>
<feature type="modified residue" description="N6-(pyridoxal phosphate)lysine" evidence="12">
    <location>
        <position position="107"/>
    </location>
</feature>
<sequence length="437" mass="48225">MQLYSTNRISENVGFEEAIFRGLPPDNGLYMPLNIPKLPQSFWDNIENLSLNEIAFEICSGLIGDDIPKDDLKTLIDQAIDFEAPVVPIKENIYCLELFHGSSMAFKDFGARFMAAVMSYFLKKSQKSINILVATSGDTGGAVAQGFFDKENISVTILYPAGKVSDIQEKQLTTLGKNIKALEIDGTFDDCQALVKQAFLDNDLRGKFNLASANSINIARLIPQSFYYVAAYAALKKNGKKMVFSVPSGNFGNLTAGLLAIKMGMPNTTFIAATNINKVVPEYLESGVYSPISPSKSTISNAMDVGNPSNFPRMRALFGDSLSDMKGYVKGCYFDDNQTRDGIKELYEDYGYLTCPHSAIGYLGLKEFMDKNSSDDSLGVFLSTAHYAKFLPEMESTLGFLPEIPERLESLLSKTKVAVSMANDFEDFKSYLNENLI</sequence>
<comment type="caution">
    <text evidence="15">The sequence shown here is derived from an EMBL/GenBank/DDBJ whole genome shotgun (WGS) entry which is preliminary data.</text>
</comment>
<evidence type="ECO:0000313" key="15">
    <source>
        <dbReference type="EMBL" id="MCP9761435.1"/>
    </source>
</evidence>
<feature type="domain" description="Tryptophan synthase beta chain-like PALP" evidence="13">
    <location>
        <begin position="91"/>
        <end position="376"/>
    </location>
</feature>
<evidence type="ECO:0000256" key="12">
    <source>
        <dbReference type="PIRSR" id="PIRSR604450-51"/>
    </source>
</evidence>
<dbReference type="InterPro" id="IPR001926">
    <property type="entry name" value="TrpB-like_PALP"/>
</dbReference>
<dbReference type="Gene3D" id="3.90.1380.10">
    <property type="entry name" value="Threonine synthase, N-terminal domain"/>
    <property type="match status" value="1"/>
</dbReference>
<evidence type="ECO:0000256" key="10">
    <source>
        <dbReference type="ARBA" id="ARBA00049144"/>
    </source>
</evidence>
<evidence type="ECO:0000256" key="4">
    <source>
        <dbReference type="ARBA" id="ARBA00013028"/>
    </source>
</evidence>
<dbReference type="InterPro" id="IPR000634">
    <property type="entry name" value="Ser/Thr_deHydtase_PyrdxlP-BS"/>
</dbReference>
<keyword evidence="7" id="KW-0791">Threonine biosynthesis</keyword>
<evidence type="ECO:0000256" key="6">
    <source>
        <dbReference type="ARBA" id="ARBA00022605"/>
    </source>
</evidence>
<evidence type="ECO:0000313" key="16">
    <source>
        <dbReference type="Proteomes" id="UP001204144"/>
    </source>
</evidence>
<dbReference type="SUPFAM" id="SSF53686">
    <property type="entry name" value="Tryptophan synthase beta subunit-like PLP-dependent enzymes"/>
    <property type="match status" value="1"/>
</dbReference>
<gene>
    <name evidence="15" type="ORF">EGI31_00600</name>
</gene>
<dbReference type="AlphaFoldDB" id="A0AAE3GZC9"/>
<dbReference type="RefSeq" id="WP_255035171.1">
    <property type="nucleotide sequence ID" value="NZ_RJUF01000001.1"/>
</dbReference>
<dbReference type="InterPro" id="IPR036052">
    <property type="entry name" value="TrpB-like_PALP_sf"/>
</dbReference>
<evidence type="ECO:0000256" key="5">
    <source>
        <dbReference type="ARBA" id="ARBA00018679"/>
    </source>
</evidence>
<comment type="similarity">
    <text evidence="3">Belongs to the threonine synthase family.</text>
</comment>
<comment type="cofactor">
    <cofactor evidence="1 12">
        <name>pyridoxal 5'-phosphate</name>
        <dbReference type="ChEBI" id="CHEBI:597326"/>
    </cofactor>
</comment>
<feature type="domain" description="Threonine synthase N-terminal" evidence="14">
    <location>
        <begin position="4"/>
        <end position="79"/>
    </location>
</feature>
<dbReference type="EC" id="4.2.3.1" evidence="4 11"/>
<dbReference type="GO" id="GO:0004795">
    <property type="term" value="F:threonine synthase activity"/>
    <property type="evidence" value="ECO:0007669"/>
    <property type="project" value="UniProtKB-UniRule"/>
</dbReference>
<evidence type="ECO:0000259" key="13">
    <source>
        <dbReference type="Pfam" id="PF00291"/>
    </source>
</evidence>
<evidence type="ECO:0000256" key="8">
    <source>
        <dbReference type="ARBA" id="ARBA00022898"/>
    </source>
</evidence>
<dbReference type="EMBL" id="RJUF01000001">
    <property type="protein sequence ID" value="MCP9761435.1"/>
    <property type="molecule type" value="Genomic_DNA"/>
</dbReference>
<dbReference type="PANTHER" id="PTHR42690:SF1">
    <property type="entry name" value="THREONINE SYNTHASE-LIKE 2"/>
    <property type="match status" value="1"/>
</dbReference>
<dbReference type="GO" id="GO:0009088">
    <property type="term" value="P:threonine biosynthetic process"/>
    <property type="evidence" value="ECO:0007669"/>
    <property type="project" value="UniProtKB-UniRule"/>
</dbReference>
<dbReference type="Pfam" id="PF14821">
    <property type="entry name" value="Thr_synth_N"/>
    <property type="match status" value="1"/>
</dbReference>
<dbReference type="Pfam" id="PF00291">
    <property type="entry name" value="PALP"/>
    <property type="match status" value="1"/>
</dbReference>
<dbReference type="FunFam" id="3.40.50.1100:FF:000022">
    <property type="entry name" value="Threonine synthase"/>
    <property type="match status" value="1"/>
</dbReference>
<dbReference type="PROSITE" id="PS00165">
    <property type="entry name" value="DEHYDRATASE_SER_THR"/>
    <property type="match status" value="1"/>
</dbReference>
<evidence type="ECO:0000256" key="1">
    <source>
        <dbReference type="ARBA" id="ARBA00001933"/>
    </source>
</evidence>
<keyword evidence="6" id="KW-0028">Amino-acid biosynthesis</keyword>
<keyword evidence="8 12" id="KW-0663">Pyridoxal phosphate</keyword>
<dbReference type="NCBIfam" id="TIGR00260">
    <property type="entry name" value="thrC"/>
    <property type="match status" value="1"/>
</dbReference>
<dbReference type="GO" id="GO:0030170">
    <property type="term" value="F:pyridoxal phosphate binding"/>
    <property type="evidence" value="ECO:0007669"/>
    <property type="project" value="InterPro"/>
</dbReference>
<protein>
    <recommendedName>
        <fullName evidence="5 11">Threonine synthase</fullName>
        <ecNumber evidence="4 11">4.2.3.1</ecNumber>
    </recommendedName>
</protein>
<comment type="pathway">
    <text evidence="2">Amino-acid biosynthesis; L-threonine biosynthesis; L-threonine from L-aspartate: step 5/5.</text>
</comment>
<dbReference type="Gene3D" id="3.40.50.1100">
    <property type="match status" value="2"/>
</dbReference>
<evidence type="ECO:0000256" key="11">
    <source>
        <dbReference type="NCBIfam" id="TIGR00260"/>
    </source>
</evidence>
<dbReference type="InterPro" id="IPR037158">
    <property type="entry name" value="Thr_synth_N_sf"/>
</dbReference>
<evidence type="ECO:0000256" key="2">
    <source>
        <dbReference type="ARBA" id="ARBA00004979"/>
    </source>
</evidence>
<evidence type="ECO:0000256" key="3">
    <source>
        <dbReference type="ARBA" id="ARBA00005517"/>
    </source>
</evidence>
<dbReference type="InterPro" id="IPR051166">
    <property type="entry name" value="Threonine_Synthase"/>
</dbReference>
<proteinExistence type="inferred from homology"/>
<keyword evidence="16" id="KW-1185">Reference proteome</keyword>
<dbReference type="PANTHER" id="PTHR42690">
    <property type="entry name" value="THREONINE SYNTHASE FAMILY MEMBER"/>
    <property type="match status" value="1"/>
</dbReference>